<keyword evidence="1" id="KW-0812">Transmembrane</keyword>
<evidence type="ECO:0000313" key="4">
    <source>
        <dbReference type="Proteomes" id="UP000193920"/>
    </source>
</evidence>
<feature type="chain" id="PRO_5012779232" evidence="2">
    <location>
        <begin position="19"/>
        <end position="272"/>
    </location>
</feature>
<dbReference type="OrthoDB" id="10624137at2759"/>
<dbReference type="EMBL" id="MCOG01000092">
    <property type="protein sequence ID" value="ORY52809.1"/>
    <property type="molecule type" value="Genomic_DNA"/>
</dbReference>
<evidence type="ECO:0000313" key="3">
    <source>
        <dbReference type="EMBL" id="ORY52809.1"/>
    </source>
</evidence>
<gene>
    <name evidence="3" type="ORF">LY90DRAFT_702680</name>
</gene>
<dbReference type="AlphaFoldDB" id="A0A1Y2D0J8"/>
<evidence type="ECO:0000256" key="1">
    <source>
        <dbReference type="SAM" id="Phobius"/>
    </source>
</evidence>
<keyword evidence="2" id="KW-0732">Signal</keyword>
<protein>
    <submittedName>
        <fullName evidence="3">Uncharacterized protein</fullName>
    </submittedName>
</protein>
<proteinExistence type="predicted"/>
<evidence type="ECO:0000256" key="2">
    <source>
        <dbReference type="SAM" id="SignalP"/>
    </source>
</evidence>
<accession>A0A1Y2D0J8</accession>
<feature type="signal peptide" evidence="2">
    <location>
        <begin position="1"/>
        <end position="18"/>
    </location>
</feature>
<comment type="caution">
    <text evidence="3">The sequence shown here is derived from an EMBL/GenBank/DDBJ whole genome shotgun (WGS) entry which is preliminary data.</text>
</comment>
<organism evidence="3 4">
    <name type="scientific">Neocallimastix californiae</name>
    <dbReference type="NCBI Taxonomy" id="1754190"/>
    <lineage>
        <taxon>Eukaryota</taxon>
        <taxon>Fungi</taxon>
        <taxon>Fungi incertae sedis</taxon>
        <taxon>Chytridiomycota</taxon>
        <taxon>Chytridiomycota incertae sedis</taxon>
        <taxon>Neocallimastigomycetes</taxon>
        <taxon>Neocallimastigales</taxon>
        <taxon>Neocallimastigaceae</taxon>
        <taxon>Neocallimastix</taxon>
    </lineage>
</organism>
<keyword evidence="4" id="KW-1185">Reference proteome</keyword>
<dbReference type="Proteomes" id="UP000193920">
    <property type="component" value="Unassembled WGS sequence"/>
</dbReference>
<name>A0A1Y2D0J8_9FUNG</name>
<keyword evidence="1" id="KW-0472">Membrane</keyword>
<sequence length="272" mass="32069">MKFYTSILFLIIFTTVFSYNVEINKREDNIDWDTFEKCEDGKLSLFSKDCKSQYDSVSKLLEKCDNAIKEKCNFEKILNSSFNEDSINEICFQFYDNINCNDIIEEGVFVLPECKKLSENLIQRKNKLIEYNDSYIRFRCAEDENGEVCPLTKYFMDTSYILEDNEVDPETLLEDSINENCKSSICTTTAYESYTKIMQLVDEVNEDLEKRQYKYDSNLSENKNLEKMLEYLKSDNCTSQAIIYYNAGFSIQYNNLLFCSLSFMLLFIFKII</sequence>
<reference evidence="3 4" key="1">
    <citation type="submission" date="2016-08" db="EMBL/GenBank/DDBJ databases">
        <title>A Parts List for Fungal Cellulosomes Revealed by Comparative Genomics.</title>
        <authorList>
            <consortium name="DOE Joint Genome Institute"/>
            <person name="Haitjema C.H."/>
            <person name="Gilmore S.P."/>
            <person name="Henske J.K."/>
            <person name="Solomon K.V."/>
            <person name="De Groot R."/>
            <person name="Kuo A."/>
            <person name="Mondo S.J."/>
            <person name="Salamov A.A."/>
            <person name="Labutti K."/>
            <person name="Zhao Z."/>
            <person name="Chiniquy J."/>
            <person name="Barry K."/>
            <person name="Brewer H.M."/>
            <person name="Purvine S.O."/>
            <person name="Wright A.T."/>
            <person name="Boxma B."/>
            <person name="Van Alen T."/>
            <person name="Hackstein J.H."/>
            <person name="Baker S.E."/>
            <person name="Grigoriev I.V."/>
            <person name="O'Malley M.A."/>
        </authorList>
    </citation>
    <scope>NUCLEOTIDE SEQUENCE [LARGE SCALE GENOMIC DNA]</scope>
    <source>
        <strain evidence="3 4">G1</strain>
    </source>
</reference>
<feature type="transmembrane region" description="Helical" evidence="1">
    <location>
        <begin position="243"/>
        <end position="269"/>
    </location>
</feature>
<keyword evidence="1" id="KW-1133">Transmembrane helix</keyword>